<evidence type="ECO:0000313" key="2">
    <source>
        <dbReference type="EMBL" id="ORZ25783.1"/>
    </source>
</evidence>
<keyword evidence="2" id="KW-0808">Transferase</keyword>
<dbReference type="Proteomes" id="UP000193560">
    <property type="component" value="Unassembled WGS sequence"/>
</dbReference>
<dbReference type="InterPro" id="IPR016181">
    <property type="entry name" value="Acyl_CoA_acyltransferase"/>
</dbReference>
<dbReference type="SUPFAM" id="SSF55729">
    <property type="entry name" value="Acyl-CoA N-acyltransferases (Nat)"/>
    <property type="match status" value="1"/>
</dbReference>
<dbReference type="InterPro" id="IPR039143">
    <property type="entry name" value="GNPNAT1-like"/>
</dbReference>
<dbReference type="GO" id="GO:0008080">
    <property type="term" value="F:N-acetyltransferase activity"/>
    <property type="evidence" value="ECO:0007669"/>
    <property type="project" value="TreeGrafter"/>
</dbReference>
<accession>A0A1X2J1T2</accession>
<sequence length="163" mass="18070">MAVFILIYNKQLDTSMIQIEHLAPNQTDYIEQLVPLVQQFLSSSATLERIQQAVASSSTFVLIALDTTTSPTWTVVGTATLATTACLTGLRSHIEDVVVDAAWRRQGIAGQLIQAAILYAQNSLDVRTIDLTSRPDRVAANTLYKKLGFVERDTNIYRYLPPQ</sequence>
<dbReference type="EMBL" id="MCGE01000001">
    <property type="protein sequence ID" value="ORZ25783.1"/>
    <property type="molecule type" value="Genomic_DNA"/>
</dbReference>
<organism evidence="2 3">
    <name type="scientific">Absidia repens</name>
    <dbReference type="NCBI Taxonomy" id="90262"/>
    <lineage>
        <taxon>Eukaryota</taxon>
        <taxon>Fungi</taxon>
        <taxon>Fungi incertae sedis</taxon>
        <taxon>Mucoromycota</taxon>
        <taxon>Mucoromycotina</taxon>
        <taxon>Mucoromycetes</taxon>
        <taxon>Mucorales</taxon>
        <taxon>Cunninghamellaceae</taxon>
        <taxon>Absidia</taxon>
    </lineage>
</organism>
<keyword evidence="2" id="KW-0012">Acyltransferase</keyword>
<dbReference type="STRING" id="90262.A0A1X2J1T2"/>
<dbReference type="InterPro" id="IPR000182">
    <property type="entry name" value="GNAT_dom"/>
</dbReference>
<evidence type="ECO:0000259" key="1">
    <source>
        <dbReference type="PROSITE" id="PS51186"/>
    </source>
</evidence>
<dbReference type="Pfam" id="PF00583">
    <property type="entry name" value="Acetyltransf_1"/>
    <property type="match status" value="1"/>
</dbReference>
<dbReference type="AlphaFoldDB" id="A0A1X2J1T2"/>
<reference evidence="2 3" key="1">
    <citation type="submission" date="2016-07" db="EMBL/GenBank/DDBJ databases">
        <title>Pervasive Adenine N6-methylation of Active Genes in Fungi.</title>
        <authorList>
            <consortium name="DOE Joint Genome Institute"/>
            <person name="Mondo S.J."/>
            <person name="Dannebaum R.O."/>
            <person name="Kuo R.C."/>
            <person name="Labutti K."/>
            <person name="Haridas S."/>
            <person name="Kuo A."/>
            <person name="Salamov A."/>
            <person name="Ahrendt S.R."/>
            <person name="Lipzen A."/>
            <person name="Sullivan W."/>
            <person name="Andreopoulos W.B."/>
            <person name="Clum A."/>
            <person name="Lindquist E."/>
            <person name="Daum C."/>
            <person name="Ramamoorthy G.K."/>
            <person name="Gryganskyi A."/>
            <person name="Culley D."/>
            <person name="Magnuson J.K."/>
            <person name="James T.Y."/>
            <person name="O'Malley M.A."/>
            <person name="Stajich J.E."/>
            <person name="Spatafora J.W."/>
            <person name="Visel A."/>
            <person name="Grigoriev I.V."/>
        </authorList>
    </citation>
    <scope>NUCLEOTIDE SEQUENCE [LARGE SCALE GENOMIC DNA]</scope>
    <source>
        <strain evidence="2 3">NRRL 1336</strain>
    </source>
</reference>
<comment type="caution">
    <text evidence="2">The sequence shown here is derived from an EMBL/GenBank/DDBJ whole genome shotgun (WGS) entry which is preliminary data.</text>
</comment>
<evidence type="ECO:0000313" key="3">
    <source>
        <dbReference type="Proteomes" id="UP000193560"/>
    </source>
</evidence>
<dbReference type="PANTHER" id="PTHR13355">
    <property type="entry name" value="GLUCOSAMINE 6-PHOSPHATE N-ACETYLTRANSFERASE"/>
    <property type="match status" value="1"/>
</dbReference>
<feature type="domain" description="N-acetyltransferase" evidence="1">
    <location>
        <begin position="17"/>
        <end position="163"/>
    </location>
</feature>
<dbReference type="CDD" id="cd04301">
    <property type="entry name" value="NAT_SF"/>
    <property type="match status" value="1"/>
</dbReference>
<keyword evidence="3" id="KW-1185">Reference proteome</keyword>
<dbReference type="PANTHER" id="PTHR13355:SF15">
    <property type="entry name" value="GCN5-RELATED N-ACETYLTRANSFERASE 3, CHLOROPLASTIC"/>
    <property type="match status" value="1"/>
</dbReference>
<gene>
    <name evidence="2" type="ORF">BCR42DRAFT_400909</name>
</gene>
<proteinExistence type="predicted"/>
<dbReference type="Gene3D" id="3.40.630.30">
    <property type="match status" value="1"/>
</dbReference>
<dbReference type="OrthoDB" id="10039976at2759"/>
<name>A0A1X2J1T2_9FUNG</name>
<dbReference type="PROSITE" id="PS51186">
    <property type="entry name" value="GNAT"/>
    <property type="match status" value="1"/>
</dbReference>
<protein>
    <submittedName>
        <fullName evidence="2">Acyl-CoA N-acyltransferase</fullName>
    </submittedName>
</protein>